<dbReference type="EMBL" id="CM003374">
    <property type="protein sequence ID" value="KOM41266.1"/>
    <property type="molecule type" value="Genomic_DNA"/>
</dbReference>
<accession>A0A0L9UEW1</accession>
<dbReference type="Gramene" id="KOM41266">
    <property type="protein sequence ID" value="KOM41266"/>
    <property type="gene ID" value="LR48_Vigan04g146400"/>
</dbReference>
<gene>
    <name evidence="1" type="ORF">LR48_Vigan04g146400</name>
</gene>
<evidence type="ECO:0000313" key="2">
    <source>
        <dbReference type="Proteomes" id="UP000053144"/>
    </source>
</evidence>
<dbReference type="Proteomes" id="UP000053144">
    <property type="component" value="Chromosome 4"/>
</dbReference>
<dbReference type="AlphaFoldDB" id="A0A0L9UEW1"/>
<protein>
    <submittedName>
        <fullName evidence="1">Uncharacterized protein</fullName>
    </submittedName>
</protein>
<reference evidence="2" key="1">
    <citation type="journal article" date="2015" name="Proc. Natl. Acad. Sci. U.S.A.">
        <title>Genome sequencing of adzuki bean (Vigna angularis) provides insight into high starch and low fat accumulation and domestication.</title>
        <authorList>
            <person name="Yang K."/>
            <person name="Tian Z."/>
            <person name="Chen C."/>
            <person name="Luo L."/>
            <person name="Zhao B."/>
            <person name="Wang Z."/>
            <person name="Yu L."/>
            <person name="Li Y."/>
            <person name="Sun Y."/>
            <person name="Li W."/>
            <person name="Chen Y."/>
            <person name="Li Y."/>
            <person name="Zhang Y."/>
            <person name="Ai D."/>
            <person name="Zhao J."/>
            <person name="Shang C."/>
            <person name="Ma Y."/>
            <person name="Wu B."/>
            <person name="Wang M."/>
            <person name="Gao L."/>
            <person name="Sun D."/>
            <person name="Zhang P."/>
            <person name="Guo F."/>
            <person name="Wang W."/>
            <person name="Li Y."/>
            <person name="Wang J."/>
            <person name="Varshney R.K."/>
            <person name="Wang J."/>
            <person name="Ling H.Q."/>
            <person name="Wan P."/>
        </authorList>
    </citation>
    <scope>NUCLEOTIDE SEQUENCE</scope>
    <source>
        <strain evidence="2">cv. Jingnong 6</strain>
    </source>
</reference>
<organism evidence="1 2">
    <name type="scientific">Phaseolus angularis</name>
    <name type="common">Azuki bean</name>
    <name type="synonym">Vigna angularis</name>
    <dbReference type="NCBI Taxonomy" id="3914"/>
    <lineage>
        <taxon>Eukaryota</taxon>
        <taxon>Viridiplantae</taxon>
        <taxon>Streptophyta</taxon>
        <taxon>Embryophyta</taxon>
        <taxon>Tracheophyta</taxon>
        <taxon>Spermatophyta</taxon>
        <taxon>Magnoliopsida</taxon>
        <taxon>eudicotyledons</taxon>
        <taxon>Gunneridae</taxon>
        <taxon>Pentapetalae</taxon>
        <taxon>rosids</taxon>
        <taxon>fabids</taxon>
        <taxon>Fabales</taxon>
        <taxon>Fabaceae</taxon>
        <taxon>Papilionoideae</taxon>
        <taxon>50 kb inversion clade</taxon>
        <taxon>NPAAA clade</taxon>
        <taxon>indigoferoid/millettioid clade</taxon>
        <taxon>Phaseoleae</taxon>
        <taxon>Vigna</taxon>
    </lineage>
</organism>
<evidence type="ECO:0000313" key="1">
    <source>
        <dbReference type="EMBL" id="KOM41266.1"/>
    </source>
</evidence>
<sequence length="158" mass="17720">MDHPTKSSFGPRIKLAESRYTPTPTSLSHESLPHFGFLPSSSSAFTFDFRFHLSSLFLLEERPGAASTITVEEQRGVERSSSFRHPGNLKAKTDMGYSFGLNGYRHSSTDICIIEVATFRPSDHLLPPLLRSCYSKQRTTNTNTMHKQHNTSEGEIAQ</sequence>
<proteinExistence type="predicted"/>
<name>A0A0L9UEW1_PHAAN</name>